<organism evidence="17 18">
    <name type="scientific">Temperatibacter marinus</name>
    <dbReference type="NCBI Taxonomy" id="1456591"/>
    <lineage>
        <taxon>Bacteria</taxon>
        <taxon>Pseudomonadati</taxon>
        <taxon>Pseudomonadota</taxon>
        <taxon>Alphaproteobacteria</taxon>
        <taxon>Kordiimonadales</taxon>
        <taxon>Temperatibacteraceae</taxon>
        <taxon>Temperatibacter</taxon>
    </lineage>
</organism>
<evidence type="ECO:0000256" key="4">
    <source>
        <dbReference type="ARBA" id="ARBA00022553"/>
    </source>
</evidence>
<keyword evidence="6" id="KW-0547">Nucleotide-binding</keyword>
<feature type="domain" description="Response regulatory" evidence="15">
    <location>
        <begin position="789"/>
        <end position="907"/>
    </location>
</feature>
<feature type="transmembrane region" description="Helical" evidence="13">
    <location>
        <begin position="313"/>
        <end position="332"/>
    </location>
</feature>
<dbReference type="InterPro" id="IPR001789">
    <property type="entry name" value="Sig_transdc_resp-reg_receiver"/>
</dbReference>
<dbReference type="Pfam" id="PF00072">
    <property type="entry name" value="Response_reg"/>
    <property type="match status" value="1"/>
</dbReference>
<dbReference type="InterPro" id="IPR004358">
    <property type="entry name" value="Sig_transdc_His_kin-like_C"/>
</dbReference>
<keyword evidence="8 17" id="KW-0067">ATP-binding</keyword>
<evidence type="ECO:0000256" key="3">
    <source>
        <dbReference type="ARBA" id="ARBA00012438"/>
    </source>
</evidence>
<dbReference type="CDD" id="cd16922">
    <property type="entry name" value="HATPase_EvgS-ArcB-TorS-like"/>
    <property type="match status" value="1"/>
</dbReference>
<evidence type="ECO:0000259" key="15">
    <source>
        <dbReference type="PROSITE" id="PS50110"/>
    </source>
</evidence>
<gene>
    <name evidence="17" type="ORF">QGN29_05135</name>
</gene>
<dbReference type="InterPro" id="IPR003661">
    <property type="entry name" value="HisK_dim/P_dom"/>
</dbReference>
<dbReference type="Gene3D" id="1.20.58.920">
    <property type="match status" value="1"/>
</dbReference>
<dbReference type="SMART" id="SM00388">
    <property type="entry name" value="HisKA"/>
    <property type="match status" value="1"/>
</dbReference>
<dbReference type="InterPro" id="IPR038188">
    <property type="entry name" value="TorS_sensor_sf"/>
</dbReference>
<name>A0AA52HAA5_9PROT</name>
<evidence type="ECO:0000256" key="13">
    <source>
        <dbReference type="SAM" id="Phobius"/>
    </source>
</evidence>
<feature type="domain" description="HAMP" evidence="16">
    <location>
        <begin position="334"/>
        <end position="385"/>
    </location>
</feature>
<dbReference type="GO" id="GO:0000155">
    <property type="term" value="F:phosphorelay sensor kinase activity"/>
    <property type="evidence" value="ECO:0007669"/>
    <property type="project" value="InterPro"/>
</dbReference>
<dbReference type="AlphaFoldDB" id="A0AA52HAA5"/>
<dbReference type="PROSITE" id="PS50110">
    <property type="entry name" value="RESPONSE_REGULATORY"/>
    <property type="match status" value="1"/>
</dbReference>
<dbReference type="PROSITE" id="PS50885">
    <property type="entry name" value="HAMP"/>
    <property type="match status" value="1"/>
</dbReference>
<keyword evidence="5" id="KW-0808">Transferase</keyword>
<dbReference type="Gene3D" id="3.40.50.2300">
    <property type="match status" value="1"/>
</dbReference>
<proteinExistence type="predicted"/>
<evidence type="ECO:0000256" key="2">
    <source>
        <dbReference type="ARBA" id="ARBA00004370"/>
    </source>
</evidence>
<dbReference type="PRINTS" id="PR00344">
    <property type="entry name" value="BCTRLSENSOR"/>
</dbReference>
<dbReference type="InterPro" id="IPR005467">
    <property type="entry name" value="His_kinase_dom"/>
</dbReference>
<dbReference type="Gene3D" id="3.30.565.10">
    <property type="entry name" value="Histidine kinase-like ATPase, C-terminal domain"/>
    <property type="match status" value="1"/>
</dbReference>
<dbReference type="CDD" id="cd00082">
    <property type="entry name" value="HisKA"/>
    <property type="match status" value="1"/>
</dbReference>
<comment type="subcellular location">
    <subcellularLocation>
        <location evidence="2">Membrane</location>
    </subcellularLocation>
</comment>
<evidence type="ECO:0000256" key="10">
    <source>
        <dbReference type="ARBA" id="ARBA00064003"/>
    </source>
</evidence>
<dbReference type="RefSeq" id="WP_310799613.1">
    <property type="nucleotide sequence ID" value="NZ_CP123872.1"/>
</dbReference>
<evidence type="ECO:0000256" key="7">
    <source>
        <dbReference type="ARBA" id="ARBA00022777"/>
    </source>
</evidence>
<comment type="catalytic activity">
    <reaction evidence="1">
        <text>ATP + protein L-histidine = ADP + protein N-phospho-L-histidine.</text>
        <dbReference type="EC" id="2.7.13.3"/>
    </reaction>
</comment>
<dbReference type="Pfam" id="PF00512">
    <property type="entry name" value="HisKA"/>
    <property type="match status" value="1"/>
</dbReference>
<dbReference type="PANTHER" id="PTHR45339:SF1">
    <property type="entry name" value="HYBRID SIGNAL TRANSDUCTION HISTIDINE KINASE J"/>
    <property type="match status" value="1"/>
</dbReference>
<dbReference type="Pfam" id="PF02518">
    <property type="entry name" value="HATPase_c"/>
    <property type="match status" value="1"/>
</dbReference>
<dbReference type="GO" id="GO:0005524">
    <property type="term" value="F:ATP binding"/>
    <property type="evidence" value="ECO:0007669"/>
    <property type="project" value="UniProtKB-KW"/>
</dbReference>
<evidence type="ECO:0000256" key="6">
    <source>
        <dbReference type="ARBA" id="ARBA00022741"/>
    </source>
</evidence>
<evidence type="ECO:0000256" key="12">
    <source>
        <dbReference type="PROSITE-ProRule" id="PRU00169"/>
    </source>
</evidence>
<dbReference type="EMBL" id="CP123872">
    <property type="protein sequence ID" value="WND03759.1"/>
    <property type="molecule type" value="Genomic_DNA"/>
</dbReference>
<dbReference type="FunFam" id="1.10.287.130:FF:000002">
    <property type="entry name" value="Two-component osmosensing histidine kinase"/>
    <property type="match status" value="1"/>
</dbReference>
<dbReference type="KEGG" id="tmk:QGN29_05135"/>
<dbReference type="Gene3D" id="1.10.287.130">
    <property type="match status" value="1"/>
</dbReference>
<feature type="transmembrane region" description="Helical" evidence="13">
    <location>
        <begin position="21"/>
        <end position="47"/>
    </location>
</feature>
<dbReference type="SUPFAM" id="SSF52172">
    <property type="entry name" value="CheY-like"/>
    <property type="match status" value="1"/>
</dbReference>
<evidence type="ECO:0000256" key="1">
    <source>
        <dbReference type="ARBA" id="ARBA00000085"/>
    </source>
</evidence>
<keyword evidence="13" id="KW-0472">Membrane</keyword>
<keyword evidence="9" id="KW-0902">Two-component regulatory system</keyword>
<dbReference type="CDD" id="cd17546">
    <property type="entry name" value="REC_hyHK_CKI1_RcsC-like"/>
    <property type="match status" value="1"/>
</dbReference>
<keyword evidence="13" id="KW-1133">Transmembrane helix</keyword>
<evidence type="ECO:0000256" key="9">
    <source>
        <dbReference type="ARBA" id="ARBA00023012"/>
    </source>
</evidence>
<dbReference type="SUPFAM" id="SSF47384">
    <property type="entry name" value="Homodimeric domain of signal transducing histidine kinase"/>
    <property type="match status" value="1"/>
</dbReference>
<dbReference type="GO" id="GO:0016020">
    <property type="term" value="C:membrane"/>
    <property type="evidence" value="ECO:0007669"/>
    <property type="project" value="UniProtKB-SubCell"/>
</dbReference>
<evidence type="ECO:0000256" key="5">
    <source>
        <dbReference type="ARBA" id="ARBA00022679"/>
    </source>
</evidence>
<dbReference type="InterPro" id="IPR036097">
    <property type="entry name" value="HisK_dim/P_sf"/>
</dbReference>
<dbReference type="Gene3D" id="6.10.340.10">
    <property type="match status" value="1"/>
</dbReference>
<reference evidence="17" key="1">
    <citation type="submission" date="2023-04" db="EMBL/GenBank/DDBJ databases">
        <title>Complete genome sequence of Temperatibacter marinus.</title>
        <authorList>
            <person name="Rong J.-C."/>
            <person name="Yi M.-L."/>
            <person name="Zhao Q."/>
        </authorList>
    </citation>
    <scope>NUCLEOTIDE SEQUENCE</scope>
    <source>
        <strain evidence="17">NBRC 110045</strain>
    </source>
</reference>
<keyword evidence="7" id="KW-0418">Kinase</keyword>
<dbReference type="Proteomes" id="UP001268683">
    <property type="component" value="Chromosome"/>
</dbReference>
<keyword evidence="13" id="KW-0812">Transmembrane</keyword>
<dbReference type="InterPro" id="IPR036890">
    <property type="entry name" value="HATPase_C_sf"/>
</dbReference>
<dbReference type="PROSITE" id="PS50109">
    <property type="entry name" value="HIS_KIN"/>
    <property type="match status" value="1"/>
</dbReference>
<evidence type="ECO:0000313" key="18">
    <source>
        <dbReference type="Proteomes" id="UP001268683"/>
    </source>
</evidence>
<comment type="subunit">
    <text evidence="10">At low DSF concentrations, interacts with RpfF.</text>
</comment>
<sequence>MSKRGKIDSKSWGSARIFTSVAGKFTLGLMTWFAAAVIINIFGLVYLSSFQNSIETLTRTTLPTAENSAKLAVETTALAGKVRQFSQVDTQVKRRLIMKEIQTELDRIEALHPDLRNTPDFETFTNVLATINQSVSRLDSHIMERIRLTNRTTDITSQLIAFNNSDFVEMIDITMAEDLSVLKWRGQLSAIITMAIENKSLTKLREARLLERQLKAEFRRAKILRGPLDQQISEALALEEEKIKSLFFQKDGYVDTLIKGLRITVRVRGVENQVLTLNEEITKLSAEIFERATEQVITDALAVKEGVLYQINYTLLAGLGLLITTILLGIYLHKTVVLRLNRLNDEVKSYSQGDDQKITVSGIDEISDISHSIHNFIEEIETQQEALIRAKVRAESAAQSKSEFLATMSHEIRTPMNGVITMTEMLKKTPLNSKQRELATIVHQSANSLLTIINDVLDFSRIEAGKLEIEKADYNLNDLVSGVAALCGADAYAKNLELYYKLDESIPDTLIGDSTRIRQVLLNLTSNAVKFTEQGQVDITVTWAKEAQNPTLLFTVTDTGIGISQEASNRLFQAFEQADSSTVRKFGGSGLGLSISKRLAEMMDGTITHNSTLGTGSQFFFTLPVDGPTQKADPIPETIAKLGDFILVSYNSRTTDLLSKELMPFAEDIVILDPRKPAEWDCSIKKIRSDTVHLLIDKPCLDDDRQANLKEFSDANACISMVLCPRAHFEYLDQAEGQWLHGAIAKPLNIKELHDTILDNFDPVKDKEKADHQESDIYTRDAAEERGEIVLIAEDNVMNQKIIAKIFENIGLHFDMVDNGEEAIAQLHNTYYSILLTDFHMPKMDGLMLTKSLKAREEPEVNSLPIVMLTADAQVDSEEMCREAGVDGFLTKPIIYEDLVAELRKYMPEAKPLLKSEKDEPFS</sequence>
<dbReference type="FunFam" id="3.30.565.10:FF:000010">
    <property type="entry name" value="Sensor histidine kinase RcsC"/>
    <property type="match status" value="1"/>
</dbReference>
<keyword evidence="4 12" id="KW-0597">Phosphoprotein</keyword>
<evidence type="ECO:0000259" key="14">
    <source>
        <dbReference type="PROSITE" id="PS50109"/>
    </source>
</evidence>
<dbReference type="EC" id="2.7.13.3" evidence="3"/>
<protein>
    <recommendedName>
        <fullName evidence="11">Sensory/regulatory protein RpfC</fullName>
        <ecNumber evidence="3">2.7.13.3</ecNumber>
    </recommendedName>
</protein>
<evidence type="ECO:0000313" key="17">
    <source>
        <dbReference type="EMBL" id="WND03759.1"/>
    </source>
</evidence>
<accession>A0AA52HAA5</accession>
<dbReference type="PANTHER" id="PTHR45339">
    <property type="entry name" value="HYBRID SIGNAL TRANSDUCTION HISTIDINE KINASE J"/>
    <property type="match status" value="1"/>
</dbReference>
<keyword evidence="18" id="KW-1185">Reference proteome</keyword>
<dbReference type="SUPFAM" id="SSF55874">
    <property type="entry name" value="ATPase domain of HSP90 chaperone/DNA topoisomerase II/histidine kinase"/>
    <property type="match status" value="1"/>
</dbReference>
<feature type="modified residue" description="4-aspartylphosphate" evidence="12">
    <location>
        <position position="838"/>
    </location>
</feature>
<feature type="domain" description="Histidine kinase" evidence="14">
    <location>
        <begin position="407"/>
        <end position="627"/>
    </location>
</feature>
<evidence type="ECO:0000256" key="8">
    <source>
        <dbReference type="ARBA" id="ARBA00022840"/>
    </source>
</evidence>
<dbReference type="InterPro" id="IPR003660">
    <property type="entry name" value="HAMP_dom"/>
</dbReference>
<evidence type="ECO:0000256" key="11">
    <source>
        <dbReference type="ARBA" id="ARBA00068150"/>
    </source>
</evidence>
<dbReference type="InterPro" id="IPR003594">
    <property type="entry name" value="HATPase_dom"/>
</dbReference>
<dbReference type="SMART" id="SM00387">
    <property type="entry name" value="HATPase_c"/>
    <property type="match status" value="1"/>
</dbReference>
<dbReference type="InterPro" id="IPR011006">
    <property type="entry name" value="CheY-like_superfamily"/>
</dbReference>
<evidence type="ECO:0000259" key="16">
    <source>
        <dbReference type="PROSITE" id="PS50885"/>
    </source>
</evidence>
<dbReference type="SMART" id="SM00448">
    <property type="entry name" value="REC"/>
    <property type="match status" value="1"/>
</dbReference>